<dbReference type="Proteomes" id="UP001597214">
    <property type="component" value="Unassembled WGS sequence"/>
</dbReference>
<gene>
    <name evidence="2" type="ORF">ACFSCX_00540</name>
</gene>
<dbReference type="EMBL" id="JBHUEM010000001">
    <property type="protein sequence ID" value="MFD1735040.1"/>
    <property type="molecule type" value="Genomic_DNA"/>
</dbReference>
<proteinExistence type="predicted"/>
<evidence type="ECO:0000313" key="3">
    <source>
        <dbReference type="Proteomes" id="UP001597214"/>
    </source>
</evidence>
<keyword evidence="3" id="KW-1185">Reference proteome</keyword>
<sequence>MDQELLNSVSSYTSKLLRNNFGKGPQSCQSIMNKTHFVTYIRGFISPMEEVLMNRGQKIEVEKARNFIINHLLDELKGVIQVSLNREVQAYYQDWNFPNNSGILMYTFEEDEQIERGKPKIKSNVFEAEIARISKLVQKIPDEITIYEISPSIFLVERKGILIPIEKALIKRGFEEELILTKDTLEKEYFHRYGKFDEIFQHQVKDIFIDWDLKNDKSLMAFILW</sequence>
<reference evidence="3" key="1">
    <citation type="journal article" date="2019" name="Int. J. Syst. Evol. Microbiol.">
        <title>The Global Catalogue of Microorganisms (GCM) 10K type strain sequencing project: providing services to taxonomists for standard genome sequencing and annotation.</title>
        <authorList>
            <consortium name="The Broad Institute Genomics Platform"/>
            <consortium name="The Broad Institute Genome Sequencing Center for Infectious Disease"/>
            <person name="Wu L."/>
            <person name="Ma J."/>
        </authorList>
    </citation>
    <scope>NUCLEOTIDE SEQUENCE [LARGE SCALE GENOMIC DNA]</scope>
    <source>
        <strain evidence="3">CCUG 49339</strain>
    </source>
</reference>
<accession>A0ABW4LLZ0</accession>
<dbReference type="RefSeq" id="WP_377926125.1">
    <property type="nucleotide sequence ID" value="NZ_JBHUEM010000001.1"/>
</dbReference>
<evidence type="ECO:0000313" key="2">
    <source>
        <dbReference type="EMBL" id="MFD1735040.1"/>
    </source>
</evidence>
<evidence type="ECO:0000259" key="1">
    <source>
        <dbReference type="Pfam" id="PF10057"/>
    </source>
</evidence>
<protein>
    <submittedName>
        <fullName evidence="2">Na-translocating system protein MpsC family protein</fullName>
    </submittedName>
</protein>
<feature type="domain" description="Na+-translocating membrane potential-generating system MpsC" evidence="1">
    <location>
        <begin position="4"/>
        <end position="109"/>
    </location>
</feature>
<dbReference type="Pfam" id="PF10057">
    <property type="entry name" value="MpsC"/>
    <property type="match status" value="1"/>
</dbReference>
<comment type="caution">
    <text evidence="2">The sequence shown here is derived from an EMBL/GenBank/DDBJ whole genome shotgun (WGS) entry which is preliminary data.</text>
</comment>
<name>A0ABW4LLZ0_9BACI</name>
<dbReference type="InterPro" id="IPR018745">
    <property type="entry name" value="MpsC"/>
</dbReference>
<organism evidence="2 3">
    <name type="scientific">Bacillus salitolerans</name>
    <dbReference type="NCBI Taxonomy" id="1437434"/>
    <lineage>
        <taxon>Bacteria</taxon>
        <taxon>Bacillati</taxon>
        <taxon>Bacillota</taxon>
        <taxon>Bacilli</taxon>
        <taxon>Bacillales</taxon>
        <taxon>Bacillaceae</taxon>
        <taxon>Bacillus</taxon>
    </lineage>
</organism>